<feature type="transmembrane region" description="Helical" evidence="2">
    <location>
        <begin position="18"/>
        <end position="39"/>
    </location>
</feature>
<name>A0A833TI91_JUGRE</name>
<dbReference type="PANTHER" id="PTHR45651:SF68">
    <property type="entry name" value="ION TRANSPORT DOMAIN-CONTAINING PROTEIN"/>
    <property type="match status" value="1"/>
</dbReference>
<feature type="non-terminal residue" evidence="3">
    <location>
        <position position="281"/>
    </location>
</feature>
<reference evidence="3" key="2">
    <citation type="submission" date="2020-03" db="EMBL/GenBank/DDBJ databases">
        <title>Walnut 2.0.</title>
        <authorList>
            <person name="Marrano A."/>
            <person name="Britton M."/>
            <person name="Zimin A.V."/>
            <person name="Zaini P.A."/>
            <person name="Workman R."/>
            <person name="Puiu D."/>
            <person name="Bianco L."/>
            <person name="Allen B.J."/>
            <person name="Troggio M."/>
            <person name="Leslie C.A."/>
            <person name="Timp W."/>
            <person name="Dendekar A."/>
            <person name="Salzberg S.L."/>
            <person name="Neale D.B."/>
        </authorList>
    </citation>
    <scope>NUCLEOTIDE SEQUENCE</scope>
    <source>
        <tissue evidence="3">Leaves</tissue>
    </source>
</reference>
<dbReference type="Gramene" id="Jr16_01150_p1">
    <property type="protein sequence ID" value="cds.Jr16_01150_p1"/>
    <property type="gene ID" value="Jr16_01150"/>
</dbReference>
<feature type="transmembrane region" description="Helical" evidence="2">
    <location>
        <begin position="166"/>
        <end position="192"/>
    </location>
</feature>
<comment type="caution">
    <text evidence="3">The sequence shown here is derived from an EMBL/GenBank/DDBJ whole genome shotgun (WGS) entry which is preliminary data.</text>
</comment>
<accession>A0A833TI91</accession>
<evidence type="ECO:0000256" key="2">
    <source>
        <dbReference type="SAM" id="Phobius"/>
    </source>
</evidence>
<keyword evidence="2" id="KW-0812">Transmembrane</keyword>
<reference evidence="3" key="1">
    <citation type="submission" date="2015-10" db="EMBL/GenBank/DDBJ databases">
        <authorList>
            <person name="Martinez-Garcia P.J."/>
            <person name="Crepeau M.W."/>
            <person name="Puiu D."/>
            <person name="Gonzalez-Ibeas D."/>
            <person name="Whalen J."/>
            <person name="Stevens K."/>
            <person name="Paul R."/>
            <person name="Butterfield T."/>
            <person name="Britton M."/>
            <person name="Reagan R."/>
            <person name="Chakraborty S."/>
            <person name="Walawage S.L."/>
            <person name="Vasquez-Gross H.A."/>
            <person name="Cardeno C."/>
            <person name="Famula R."/>
            <person name="Pratt K."/>
            <person name="Kuruganti S."/>
            <person name="Aradhya M.K."/>
            <person name="Leslie C.A."/>
            <person name="Dandekar A.M."/>
            <person name="Salzberg S.L."/>
            <person name="Wegrzyn J.L."/>
            <person name="Langley C.H."/>
            <person name="Neale D.B."/>
        </authorList>
    </citation>
    <scope>NUCLEOTIDE SEQUENCE</scope>
    <source>
        <tissue evidence="3">Leaves</tissue>
    </source>
</reference>
<keyword evidence="1" id="KW-0813">Transport</keyword>
<evidence type="ECO:0000313" key="4">
    <source>
        <dbReference type="Proteomes" id="UP000619265"/>
    </source>
</evidence>
<dbReference type="PANTHER" id="PTHR45651">
    <property type="entry name" value="CYCLIC NUCLEOTIDE-GATED ION CHANNEL 15-RELATED-RELATED"/>
    <property type="match status" value="1"/>
</dbReference>
<keyword evidence="1" id="KW-0406">Ion transport</keyword>
<dbReference type="SUPFAM" id="SSF81324">
    <property type="entry name" value="Voltage-gated potassium channels"/>
    <property type="match status" value="1"/>
</dbReference>
<gene>
    <name evidence="3" type="ORF">F2P56_034937</name>
</gene>
<feature type="transmembrane region" description="Helical" evidence="2">
    <location>
        <begin position="84"/>
        <end position="103"/>
    </location>
</feature>
<dbReference type="GO" id="GO:0016020">
    <property type="term" value="C:membrane"/>
    <property type="evidence" value="ECO:0007669"/>
    <property type="project" value="UniProtKB-SubCell"/>
</dbReference>
<protein>
    <recommendedName>
        <fullName evidence="5">Cyclic nucleotide-gated ion channel 1-like</fullName>
    </recommendedName>
</protein>
<keyword evidence="2" id="KW-0472">Membrane</keyword>
<dbReference type="Proteomes" id="UP000619265">
    <property type="component" value="Unassembled WGS sequence"/>
</dbReference>
<sequence>MKIISKTSRWFQYFHWDVAFLVVCVVAVAVDPLFFYLPVINGATKCITIDTTLKIIAICVRSFLDLVAFGNLLASRDYMMRSDYVINILAILPAPQIVVPLMFSEMSGSKFLNIRRILKAVVLFQYVPRIIRIYRLWRKVNETSTRFKVMKAEGYKNMMMIRPKGLIVMKAGFNLFLYLVASHVLGAFWYFFSIERETSCWDVACEPHQTDIGCSETSFNCDAGFGNHTTLNDYCSLEEKTNTTPSFDFGIFQEARQSGILASMDFLRKAMFCFWWGLRNL</sequence>
<evidence type="ECO:0000313" key="3">
    <source>
        <dbReference type="EMBL" id="KAF5442257.1"/>
    </source>
</evidence>
<keyword evidence="1" id="KW-0407">Ion channel</keyword>
<dbReference type="EMBL" id="LIHL02000016">
    <property type="protein sequence ID" value="KAF5442257.1"/>
    <property type="molecule type" value="Genomic_DNA"/>
</dbReference>
<organism evidence="3 4">
    <name type="scientific">Juglans regia</name>
    <name type="common">English walnut</name>
    <dbReference type="NCBI Taxonomy" id="51240"/>
    <lineage>
        <taxon>Eukaryota</taxon>
        <taxon>Viridiplantae</taxon>
        <taxon>Streptophyta</taxon>
        <taxon>Embryophyta</taxon>
        <taxon>Tracheophyta</taxon>
        <taxon>Spermatophyta</taxon>
        <taxon>Magnoliopsida</taxon>
        <taxon>eudicotyledons</taxon>
        <taxon>Gunneridae</taxon>
        <taxon>Pentapetalae</taxon>
        <taxon>rosids</taxon>
        <taxon>fabids</taxon>
        <taxon>Fagales</taxon>
        <taxon>Juglandaceae</taxon>
        <taxon>Juglans</taxon>
    </lineage>
</organism>
<evidence type="ECO:0008006" key="5">
    <source>
        <dbReference type="Google" id="ProtNLM"/>
    </source>
</evidence>
<keyword evidence="2" id="KW-1133">Transmembrane helix</keyword>
<dbReference type="GO" id="GO:0034220">
    <property type="term" value="P:monoatomic ion transmembrane transport"/>
    <property type="evidence" value="ECO:0007669"/>
    <property type="project" value="UniProtKB-KW"/>
</dbReference>
<dbReference type="AlphaFoldDB" id="A0A833TI91"/>
<evidence type="ECO:0000256" key="1">
    <source>
        <dbReference type="ARBA" id="ARBA00023303"/>
    </source>
</evidence>
<proteinExistence type="predicted"/>